<accession>A0ABU0IMD6</accession>
<sequence length="85" mass="9156">MADGEITLKLDAETVRKLQRAAAEAGVSMETKGAEILADGLADAEGWAIVAERLEEFDRTGEARPANEVLAEFRARIEARLAGRS</sequence>
<dbReference type="InterPro" id="IPR010985">
    <property type="entry name" value="Ribbon_hlx_hlx"/>
</dbReference>
<name>A0ABU0IMD6_9CAUL</name>
<organism evidence="1 2">
    <name type="scientific">Caulobacter ginsengisoli</name>
    <dbReference type="NCBI Taxonomy" id="400775"/>
    <lineage>
        <taxon>Bacteria</taxon>
        <taxon>Pseudomonadati</taxon>
        <taxon>Pseudomonadota</taxon>
        <taxon>Alphaproteobacteria</taxon>
        <taxon>Caulobacterales</taxon>
        <taxon>Caulobacteraceae</taxon>
        <taxon>Caulobacter</taxon>
    </lineage>
</organism>
<protein>
    <submittedName>
        <fullName evidence="1">Plasmid stability protein</fullName>
    </submittedName>
</protein>
<comment type="caution">
    <text evidence="1">The sequence shown here is derived from an EMBL/GenBank/DDBJ whole genome shotgun (WGS) entry which is preliminary data.</text>
</comment>
<gene>
    <name evidence="1" type="ORF">QO010_000924</name>
</gene>
<evidence type="ECO:0000313" key="2">
    <source>
        <dbReference type="Proteomes" id="UP001228905"/>
    </source>
</evidence>
<reference evidence="1 2" key="1">
    <citation type="submission" date="2023-07" db="EMBL/GenBank/DDBJ databases">
        <title>Genomic Encyclopedia of Type Strains, Phase IV (KMG-IV): sequencing the most valuable type-strain genomes for metagenomic binning, comparative biology and taxonomic classification.</title>
        <authorList>
            <person name="Goeker M."/>
        </authorList>
    </citation>
    <scope>NUCLEOTIDE SEQUENCE [LARGE SCALE GENOMIC DNA]</scope>
    <source>
        <strain evidence="1 2">DSM 18695</strain>
    </source>
</reference>
<dbReference type="RefSeq" id="WP_307346610.1">
    <property type="nucleotide sequence ID" value="NZ_JAUSVS010000001.1"/>
</dbReference>
<keyword evidence="2" id="KW-1185">Reference proteome</keyword>
<evidence type="ECO:0000313" key="1">
    <source>
        <dbReference type="EMBL" id="MDQ0463176.1"/>
    </source>
</evidence>
<dbReference type="Proteomes" id="UP001228905">
    <property type="component" value="Unassembled WGS sequence"/>
</dbReference>
<proteinExistence type="predicted"/>
<dbReference type="EMBL" id="JAUSVS010000001">
    <property type="protein sequence ID" value="MDQ0463176.1"/>
    <property type="molecule type" value="Genomic_DNA"/>
</dbReference>
<dbReference type="SUPFAM" id="SSF47598">
    <property type="entry name" value="Ribbon-helix-helix"/>
    <property type="match status" value="1"/>
</dbReference>